<protein>
    <submittedName>
        <fullName evidence="2">Uncharacterized protein</fullName>
    </submittedName>
</protein>
<feature type="region of interest" description="Disordered" evidence="1">
    <location>
        <begin position="38"/>
        <end position="67"/>
    </location>
</feature>
<evidence type="ECO:0000313" key="3">
    <source>
        <dbReference type="Proteomes" id="UP000756921"/>
    </source>
</evidence>
<evidence type="ECO:0000313" key="2">
    <source>
        <dbReference type="EMBL" id="KAF9740023.1"/>
    </source>
</evidence>
<sequence length="67" mass="7077">MSFVLCKAVRPTTRTAKDSVSVSVRIYGLQRIPALQHPPSTPTNTFLATQSSTPQVAGRSGTLGSGF</sequence>
<evidence type="ECO:0000256" key="1">
    <source>
        <dbReference type="SAM" id="MobiDB-lite"/>
    </source>
</evidence>
<gene>
    <name evidence="2" type="ORF">PMIN01_02658</name>
</gene>
<proteinExistence type="predicted"/>
<accession>A0A9P6GRQ9</accession>
<keyword evidence="3" id="KW-1185">Reference proteome</keyword>
<comment type="caution">
    <text evidence="2">The sequence shown here is derived from an EMBL/GenBank/DDBJ whole genome shotgun (WGS) entry which is preliminary data.</text>
</comment>
<dbReference type="Proteomes" id="UP000756921">
    <property type="component" value="Unassembled WGS sequence"/>
</dbReference>
<dbReference type="AlphaFoldDB" id="A0A9P6GRQ9"/>
<reference evidence="2" key="1">
    <citation type="journal article" date="2020" name="Mol. Plant Microbe Interact.">
        <title>Genome Sequence of the Biocontrol Agent Coniothyrium minitans strain Conio (IMI 134523).</title>
        <authorList>
            <person name="Patel D."/>
            <person name="Shittu T.A."/>
            <person name="Baroncelli R."/>
            <person name="Muthumeenakshi S."/>
            <person name="Osborne T.H."/>
            <person name="Janganan T.K."/>
            <person name="Sreenivasaprasad S."/>
        </authorList>
    </citation>
    <scope>NUCLEOTIDE SEQUENCE</scope>
    <source>
        <strain evidence="2">Conio</strain>
    </source>
</reference>
<dbReference type="EMBL" id="WJXW01000002">
    <property type="protein sequence ID" value="KAF9740023.1"/>
    <property type="molecule type" value="Genomic_DNA"/>
</dbReference>
<feature type="compositionally biased region" description="Polar residues" evidence="1">
    <location>
        <begin position="42"/>
        <end position="55"/>
    </location>
</feature>
<organism evidence="2 3">
    <name type="scientific">Paraphaeosphaeria minitans</name>
    <dbReference type="NCBI Taxonomy" id="565426"/>
    <lineage>
        <taxon>Eukaryota</taxon>
        <taxon>Fungi</taxon>
        <taxon>Dikarya</taxon>
        <taxon>Ascomycota</taxon>
        <taxon>Pezizomycotina</taxon>
        <taxon>Dothideomycetes</taxon>
        <taxon>Pleosporomycetidae</taxon>
        <taxon>Pleosporales</taxon>
        <taxon>Massarineae</taxon>
        <taxon>Didymosphaeriaceae</taxon>
        <taxon>Paraphaeosphaeria</taxon>
    </lineage>
</organism>
<name>A0A9P6GRQ9_9PLEO</name>